<sequence length="111" mass="11488">MQFSILFPITMLLSLSQAAPAETNGVATQPLVARAIDESGAAEVKRAVQDVATARVLARQPLPPSARTCSGNDGSPGVCDTNGACRRRIINRIPGRNGPGEVIGPCPLPGQ</sequence>
<evidence type="ECO:0000256" key="1">
    <source>
        <dbReference type="SAM" id="SignalP"/>
    </source>
</evidence>
<keyword evidence="1" id="KW-0732">Signal</keyword>
<accession>A0A4P7NEF8</accession>
<feature type="chain" id="PRO_5020422076" evidence="1">
    <location>
        <begin position="19"/>
        <end position="111"/>
    </location>
</feature>
<dbReference type="Proteomes" id="UP000294847">
    <property type="component" value="Chromosome 4"/>
</dbReference>
<dbReference type="EMBL" id="CP034207">
    <property type="protein sequence ID" value="QBZ60222.1"/>
    <property type="molecule type" value="Genomic_DNA"/>
</dbReference>
<feature type="signal peptide" evidence="1">
    <location>
        <begin position="1"/>
        <end position="18"/>
    </location>
</feature>
<proteinExistence type="predicted"/>
<gene>
    <name evidence="2" type="ORF">PoMZ_07160</name>
</gene>
<organism evidence="2 3">
    <name type="scientific">Pyricularia oryzae</name>
    <name type="common">Rice blast fungus</name>
    <name type="synonym">Magnaporthe oryzae</name>
    <dbReference type="NCBI Taxonomy" id="318829"/>
    <lineage>
        <taxon>Eukaryota</taxon>
        <taxon>Fungi</taxon>
        <taxon>Dikarya</taxon>
        <taxon>Ascomycota</taxon>
        <taxon>Pezizomycotina</taxon>
        <taxon>Sordariomycetes</taxon>
        <taxon>Sordariomycetidae</taxon>
        <taxon>Magnaporthales</taxon>
        <taxon>Pyriculariaceae</taxon>
        <taxon>Pyricularia</taxon>
    </lineage>
</organism>
<reference evidence="2 3" key="1">
    <citation type="journal article" date="2019" name="Mol. Biol. Evol.">
        <title>Blast fungal genomes show frequent chromosomal changes, gene gains and losses, and effector gene turnover.</title>
        <authorList>
            <person name="Gomez Luciano L.B."/>
            <person name="Jason Tsai I."/>
            <person name="Chuma I."/>
            <person name="Tosa Y."/>
            <person name="Chen Y.H."/>
            <person name="Li J.Y."/>
            <person name="Li M.Y."/>
            <person name="Jade Lu M.Y."/>
            <person name="Nakayashiki H."/>
            <person name="Li W.H."/>
        </authorList>
    </citation>
    <scope>NUCLEOTIDE SEQUENCE [LARGE SCALE GENOMIC DNA]</scope>
    <source>
        <strain evidence="2">MZ5-1-6</strain>
    </source>
</reference>
<evidence type="ECO:0000313" key="3">
    <source>
        <dbReference type="Proteomes" id="UP000294847"/>
    </source>
</evidence>
<evidence type="ECO:0000313" key="2">
    <source>
        <dbReference type="EMBL" id="QBZ60222.1"/>
    </source>
</evidence>
<name>A0A4P7NEF8_PYROR</name>
<dbReference type="AlphaFoldDB" id="A0A4P7NEF8"/>
<protein>
    <submittedName>
        <fullName evidence="2">Uncharacterized protein</fullName>
    </submittedName>
</protein>